<evidence type="ECO:0000313" key="1">
    <source>
        <dbReference type="EMBL" id="KAF5795829.1"/>
    </source>
</evidence>
<sequence>MVPDLNHAINRVYSSIVHVHHSSMVEDLNHAINISEPPVDHITVCSSYLYRRKF</sequence>
<reference evidence="1" key="3">
    <citation type="submission" date="2020-06" db="EMBL/GenBank/DDBJ databases">
        <title>Helianthus annuus Genome sequencing and assembly Release 2.</title>
        <authorList>
            <person name="Gouzy J."/>
            <person name="Langlade N."/>
            <person name="Munos S."/>
        </authorList>
    </citation>
    <scope>NUCLEOTIDE SEQUENCE</scope>
    <source>
        <tissue evidence="1">Leaves</tissue>
    </source>
</reference>
<proteinExistence type="predicted"/>
<dbReference type="Proteomes" id="UP000215914">
    <property type="component" value="Chromosome 8"/>
</dbReference>
<evidence type="ECO:0000313" key="2">
    <source>
        <dbReference type="EMBL" id="OTG18895.1"/>
    </source>
</evidence>
<keyword evidence="3" id="KW-1185">Reference proteome</keyword>
<dbReference type="EMBL" id="CM007897">
    <property type="protein sequence ID" value="OTG18895.1"/>
    <property type="molecule type" value="Genomic_DNA"/>
</dbReference>
<protein>
    <submittedName>
        <fullName evidence="2">Uncharacterized protein</fullName>
    </submittedName>
</protein>
<dbReference type="Gramene" id="mRNA:HanXRQr2_Chr08g0344291">
    <property type="protein sequence ID" value="mRNA:HanXRQr2_Chr08g0344291"/>
    <property type="gene ID" value="HanXRQr2_Chr08g0344291"/>
</dbReference>
<organism evidence="2 3">
    <name type="scientific">Helianthus annuus</name>
    <name type="common">Common sunflower</name>
    <dbReference type="NCBI Taxonomy" id="4232"/>
    <lineage>
        <taxon>Eukaryota</taxon>
        <taxon>Viridiplantae</taxon>
        <taxon>Streptophyta</taxon>
        <taxon>Embryophyta</taxon>
        <taxon>Tracheophyta</taxon>
        <taxon>Spermatophyta</taxon>
        <taxon>Magnoliopsida</taxon>
        <taxon>eudicotyledons</taxon>
        <taxon>Gunneridae</taxon>
        <taxon>Pentapetalae</taxon>
        <taxon>asterids</taxon>
        <taxon>campanulids</taxon>
        <taxon>Asterales</taxon>
        <taxon>Asteraceae</taxon>
        <taxon>Asteroideae</taxon>
        <taxon>Heliantheae alliance</taxon>
        <taxon>Heliantheae</taxon>
        <taxon>Helianthus</taxon>
    </lineage>
</organism>
<evidence type="ECO:0000313" key="3">
    <source>
        <dbReference type="Proteomes" id="UP000215914"/>
    </source>
</evidence>
<dbReference type="EMBL" id="MNCJ02000323">
    <property type="protein sequence ID" value="KAF5795829.1"/>
    <property type="molecule type" value="Genomic_DNA"/>
</dbReference>
<accession>A0A251U6D8</accession>
<reference evidence="1 3" key="1">
    <citation type="journal article" date="2017" name="Nature">
        <title>The sunflower genome provides insights into oil metabolism, flowering and Asterid evolution.</title>
        <authorList>
            <person name="Badouin H."/>
            <person name="Gouzy J."/>
            <person name="Grassa C.J."/>
            <person name="Murat F."/>
            <person name="Staton S.E."/>
            <person name="Cottret L."/>
            <person name="Lelandais-Briere C."/>
            <person name="Owens G.L."/>
            <person name="Carrere S."/>
            <person name="Mayjonade B."/>
            <person name="Legrand L."/>
            <person name="Gill N."/>
            <person name="Kane N.C."/>
            <person name="Bowers J.E."/>
            <person name="Hubner S."/>
            <person name="Bellec A."/>
            <person name="Berard A."/>
            <person name="Berges H."/>
            <person name="Blanchet N."/>
            <person name="Boniface M.C."/>
            <person name="Brunel D."/>
            <person name="Catrice O."/>
            <person name="Chaidir N."/>
            <person name="Claudel C."/>
            <person name="Donnadieu C."/>
            <person name="Faraut T."/>
            <person name="Fievet G."/>
            <person name="Helmstetter N."/>
            <person name="King M."/>
            <person name="Knapp S.J."/>
            <person name="Lai Z."/>
            <person name="Le Paslier M.C."/>
            <person name="Lippi Y."/>
            <person name="Lorenzon L."/>
            <person name="Mandel J.R."/>
            <person name="Marage G."/>
            <person name="Marchand G."/>
            <person name="Marquand E."/>
            <person name="Bret-Mestries E."/>
            <person name="Morien E."/>
            <person name="Nambeesan S."/>
            <person name="Nguyen T."/>
            <person name="Pegot-Espagnet P."/>
            <person name="Pouilly N."/>
            <person name="Raftis F."/>
            <person name="Sallet E."/>
            <person name="Schiex T."/>
            <person name="Thomas J."/>
            <person name="Vandecasteele C."/>
            <person name="Vares D."/>
            <person name="Vear F."/>
            <person name="Vautrin S."/>
            <person name="Crespi M."/>
            <person name="Mangin B."/>
            <person name="Burke J.M."/>
            <person name="Salse J."/>
            <person name="Munos S."/>
            <person name="Vincourt P."/>
            <person name="Rieseberg L.H."/>
            <person name="Langlade N.B."/>
        </authorList>
    </citation>
    <scope>NUCLEOTIDE SEQUENCE [LARGE SCALE GENOMIC DNA]</scope>
    <source>
        <strain evidence="3">cv. SF193</strain>
        <tissue evidence="1">Leaves</tissue>
    </source>
</reference>
<name>A0A251U6D8_HELAN</name>
<gene>
    <name evidence="2" type="ORF">HannXRQ_Chr08g0228071</name>
    <name evidence="1" type="ORF">HanXRQr2_Chr08g0344291</name>
</gene>
<dbReference type="InParanoid" id="A0A251U6D8"/>
<dbReference type="AlphaFoldDB" id="A0A251U6D8"/>
<reference evidence="2" key="2">
    <citation type="submission" date="2017-02" db="EMBL/GenBank/DDBJ databases">
        <title>Sunflower complete genome.</title>
        <authorList>
            <person name="Langlade N."/>
            <person name="Munos S."/>
        </authorList>
    </citation>
    <scope>NUCLEOTIDE SEQUENCE [LARGE SCALE GENOMIC DNA]</scope>
    <source>
        <tissue evidence="2">Leaves</tissue>
    </source>
</reference>